<evidence type="ECO:0000256" key="3">
    <source>
        <dbReference type="PROSITE-ProRule" id="PRU00992"/>
    </source>
</evidence>
<keyword evidence="1 3" id="KW-0328">Glycosyltransferase</keyword>
<dbReference type="GO" id="GO:0006487">
    <property type="term" value="P:protein N-linked glycosylation"/>
    <property type="evidence" value="ECO:0007669"/>
    <property type="project" value="TreeGrafter"/>
</dbReference>
<evidence type="ECO:0000256" key="4">
    <source>
        <dbReference type="SAM" id="Phobius"/>
    </source>
</evidence>
<dbReference type="AlphaFoldDB" id="A0AA85KFG8"/>
<keyword evidence="4" id="KW-1133">Transmembrane helix</keyword>
<protein>
    <recommendedName>
        <fullName evidence="5">GT23 domain-containing protein</fullName>
    </recommendedName>
</protein>
<dbReference type="PANTHER" id="PTHR13132:SF29">
    <property type="entry name" value="ALPHA-(1,6)-FUCOSYLTRANSFERASE"/>
    <property type="match status" value="1"/>
</dbReference>
<sequence length="602" mass="69063">MVTTSFRQISHSNPIITTAIILWMCVILYLSFNFLNLESDEEKKSACQSLVDVINSLKTQVNTGSTNFQIFLKNYYAQQENSNGKNGTSPGIRHGKAHEILRRRSVFFAREIKHNIVQLDKVNEEMKKLALHLSSSSSKSSQLKSVESINNANKAIKEIKEQLLDISLYLQVDVDGLGRVDHALEFQIIGLNDLSMKLKNEFNKLQNPVDCKKAKYVIATLDRPCAFGCNAHHLMYCFQMAYATGRTLLLSTSGYSDTYTKWWIDNFLPLSDKCTVNDIQSKIIYNSINEKVLATEQAVSCPYINDISSSFPWIPPAVPNHISEELSHLHGAPFIWFAGQLASYLMRPKFDTSKEMKIFNNLSESPVVGIHVRRTDKINTEASFHSLEQYMNEVERYFQFVDARRQMMSRTEEWINDIMSPFHQRVYHQLKPVERRVYIATDDPSVFDEAKSKYKNYTFYGDRRRADSAGVHKRHSDDSIMGVVMDILILSKTDYIVCTFSSQVCRLAYELMQSNHVEMGDASQQFRTLDDIYYFGGQQASPYEVIIPDRKFNLNLGDLVHYHGNHWDGYAKVEKLSSSMKMIAPAFKFYPRLLTANMTGAH</sequence>
<feature type="transmembrane region" description="Helical" evidence="4">
    <location>
        <begin position="15"/>
        <end position="35"/>
    </location>
</feature>
<comment type="similarity">
    <text evidence="3">Belongs to the glycosyltransferase 23 family.</text>
</comment>
<dbReference type="CDD" id="cd11300">
    <property type="entry name" value="Fut8_like"/>
    <property type="match status" value="1"/>
</dbReference>
<evidence type="ECO:0000256" key="2">
    <source>
        <dbReference type="ARBA" id="ARBA00022679"/>
    </source>
</evidence>
<dbReference type="PANTHER" id="PTHR13132">
    <property type="entry name" value="ALPHA- 1,6 -FUCOSYLTRANSFERASE"/>
    <property type="match status" value="1"/>
</dbReference>
<accession>A0AA85KFG8</accession>
<proteinExistence type="inferred from homology"/>
<evidence type="ECO:0000256" key="1">
    <source>
        <dbReference type="ARBA" id="ARBA00022676"/>
    </source>
</evidence>
<keyword evidence="4" id="KW-0812">Transmembrane</keyword>
<feature type="domain" description="GT23" evidence="5">
    <location>
        <begin position="213"/>
        <end position="529"/>
    </location>
</feature>
<feature type="region of interest" description="Important for donor substrate binding" evidence="3">
    <location>
        <begin position="373"/>
        <end position="374"/>
    </location>
</feature>
<evidence type="ECO:0000259" key="5">
    <source>
        <dbReference type="PROSITE" id="PS51659"/>
    </source>
</evidence>
<dbReference type="Gene3D" id="3.40.50.11350">
    <property type="match status" value="1"/>
</dbReference>
<name>A0AA85KFG8_TRIRE</name>
<dbReference type="Proteomes" id="UP000050795">
    <property type="component" value="Unassembled WGS sequence"/>
</dbReference>
<evidence type="ECO:0000313" key="6">
    <source>
        <dbReference type="Proteomes" id="UP000050795"/>
    </source>
</evidence>
<dbReference type="InterPro" id="IPR045573">
    <property type="entry name" value="Fut8_N_cat"/>
</dbReference>
<dbReference type="PROSITE" id="PS51659">
    <property type="entry name" value="GT23"/>
    <property type="match status" value="1"/>
</dbReference>
<reference evidence="6" key="1">
    <citation type="submission" date="2022-06" db="EMBL/GenBank/DDBJ databases">
        <authorList>
            <person name="Berger JAMES D."/>
            <person name="Berger JAMES D."/>
        </authorList>
    </citation>
    <scope>NUCLEOTIDE SEQUENCE [LARGE SCALE GENOMIC DNA]</scope>
</reference>
<dbReference type="Pfam" id="PF19745">
    <property type="entry name" value="FUT8_N_cat"/>
    <property type="match status" value="2"/>
</dbReference>
<dbReference type="WBParaSite" id="TREG1_74170.1">
    <property type="protein sequence ID" value="TREG1_74170.1"/>
    <property type="gene ID" value="TREG1_74170"/>
</dbReference>
<reference evidence="7" key="2">
    <citation type="submission" date="2023-11" db="UniProtKB">
        <authorList>
            <consortium name="WormBaseParasite"/>
        </authorList>
    </citation>
    <scope>IDENTIFICATION</scope>
</reference>
<dbReference type="GO" id="GO:0046921">
    <property type="term" value="F:alpha-(1-&gt;6)-fucosyltransferase activity"/>
    <property type="evidence" value="ECO:0007669"/>
    <property type="project" value="TreeGrafter"/>
</dbReference>
<evidence type="ECO:0000313" key="7">
    <source>
        <dbReference type="WBParaSite" id="TREG1_74170.1"/>
    </source>
</evidence>
<organism evidence="6 7">
    <name type="scientific">Trichobilharzia regenti</name>
    <name type="common">Nasal bird schistosome</name>
    <dbReference type="NCBI Taxonomy" id="157069"/>
    <lineage>
        <taxon>Eukaryota</taxon>
        <taxon>Metazoa</taxon>
        <taxon>Spiralia</taxon>
        <taxon>Lophotrochozoa</taxon>
        <taxon>Platyhelminthes</taxon>
        <taxon>Trematoda</taxon>
        <taxon>Digenea</taxon>
        <taxon>Strigeidida</taxon>
        <taxon>Schistosomatoidea</taxon>
        <taxon>Schistosomatidae</taxon>
        <taxon>Trichobilharzia</taxon>
    </lineage>
</organism>
<keyword evidence="4" id="KW-0472">Membrane</keyword>
<keyword evidence="2 3" id="KW-0808">Transferase</keyword>
<dbReference type="InterPro" id="IPR027350">
    <property type="entry name" value="GT23_dom"/>
</dbReference>
<keyword evidence="6" id="KW-1185">Reference proteome</keyword>